<dbReference type="Pfam" id="PF09346">
    <property type="entry name" value="SMI1_KNR4"/>
    <property type="match status" value="1"/>
</dbReference>
<dbReference type="EMBL" id="JAPDDS010000002">
    <property type="protein sequence ID" value="MCW1884098.1"/>
    <property type="molecule type" value="Genomic_DNA"/>
</dbReference>
<protein>
    <submittedName>
        <fullName evidence="2">SMI1/KNR4 family protein</fullName>
    </submittedName>
</protein>
<dbReference type="InterPro" id="IPR037883">
    <property type="entry name" value="Knr4/Smi1-like_sf"/>
</dbReference>
<dbReference type="Gene3D" id="3.40.1580.10">
    <property type="entry name" value="SMI1/KNR4-like"/>
    <property type="match status" value="1"/>
</dbReference>
<reference evidence="2 3" key="1">
    <citation type="submission" date="2022-10" db="EMBL/GenBank/DDBJ databases">
        <title>Luteolibacter flavescens strain MCCC 1K03193, whole genome shotgun sequencing project.</title>
        <authorList>
            <person name="Zhao G."/>
            <person name="Shen L."/>
        </authorList>
    </citation>
    <scope>NUCLEOTIDE SEQUENCE [LARGE SCALE GENOMIC DNA]</scope>
    <source>
        <strain evidence="2 3">MCCC 1K03193</strain>
    </source>
</reference>
<organism evidence="2 3">
    <name type="scientific">Luteolibacter flavescens</name>
    <dbReference type="NCBI Taxonomy" id="1859460"/>
    <lineage>
        <taxon>Bacteria</taxon>
        <taxon>Pseudomonadati</taxon>
        <taxon>Verrucomicrobiota</taxon>
        <taxon>Verrucomicrobiia</taxon>
        <taxon>Verrucomicrobiales</taxon>
        <taxon>Verrucomicrobiaceae</taxon>
        <taxon>Luteolibacter</taxon>
    </lineage>
</organism>
<name>A0ABT3FKL1_9BACT</name>
<feature type="domain" description="Knr4/Smi1-like" evidence="1">
    <location>
        <begin position="7"/>
        <end position="116"/>
    </location>
</feature>
<dbReference type="RefSeq" id="WP_264500058.1">
    <property type="nucleotide sequence ID" value="NZ_JAPDDS010000002.1"/>
</dbReference>
<sequence>MEERGLELESRLGFRLPEDYREFLVANHQRLLDSALAFLPPRSGVINYLLTVEDILENDEKNRIGIPAESLLHIGHDIMGGYLYLKVSEKDFGEIQYSERYQIREKFPSFSAFLNETEPMS</sequence>
<dbReference type="SUPFAM" id="SSF160631">
    <property type="entry name" value="SMI1/KNR4-like"/>
    <property type="match status" value="1"/>
</dbReference>
<accession>A0ABT3FKL1</accession>
<dbReference type="Proteomes" id="UP001207930">
    <property type="component" value="Unassembled WGS sequence"/>
</dbReference>
<keyword evidence="3" id="KW-1185">Reference proteome</keyword>
<proteinExistence type="predicted"/>
<evidence type="ECO:0000259" key="1">
    <source>
        <dbReference type="Pfam" id="PF09346"/>
    </source>
</evidence>
<gene>
    <name evidence="2" type="ORF">OKA04_05110</name>
</gene>
<comment type="caution">
    <text evidence="2">The sequence shown here is derived from an EMBL/GenBank/DDBJ whole genome shotgun (WGS) entry which is preliminary data.</text>
</comment>
<evidence type="ECO:0000313" key="2">
    <source>
        <dbReference type="EMBL" id="MCW1884098.1"/>
    </source>
</evidence>
<evidence type="ECO:0000313" key="3">
    <source>
        <dbReference type="Proteomes" id="UP001207930"/>
    </source>
</evidence>
<dbReference type="InterPro" id="IPR018958">
    <property type="entry name" value="Knr4/Smi1-like_dom"/>
</dbReference>